<dbReference type="AlphaFoldDB" id="A0A1H2X3W2"/>
<dbReference type="Proteomes" id="UP000199488">
    <property type="component" value="Unassembled WGS sequence"/>
</dbReference>
<name>A0A1H2X3W2_9BACI</name>
<protein>
    <submittedName>
        <fullName evidence="1">Uncharacterized protein</fullName>
    </submittedName>
</protein>
<evidence type="ECO:0000313" key="2">
    <source>
        <dbReference type="Proteomes" id="UP000199488"/>
    </source>
</evidence>
<gene>
    <name evidence="1" type="ORF">SAMN05421781_2636</name>
</gene>
<proteinExistence type="predicted"/>
<reference evidence="1 2" key="1">
    <citation type="submission" date="2016-10" db="EMBL/GenBank/DDBJ databases">
        <authorList>
            <person name="de Groot N.N."/>
        </authorList>
    </citation>
    <scope>NUCLEOTIDE SEQUENCE [LARGE SCALE GENOMIC DNA]</scope>
    <source>
        <strain evidence="1 2">DSM 23126</strain>
    </source>
</reference>
<accession>A0A1H2X3W2</accession>
<dbReference type="EMBL" id="FNNC01000006">
    <property type="protein sequence ID" value="SDW87572.1"/>
    <property type="molecule type" value="Genomic_DNA"/>
</dbReference>
<keyword evidence="2" id="KW-1185">Reference proteome</keyword>
<evidence type="ECO:0000313" key="1">
    <source>
        <dbReference type="EMBL" id="SDW87572.1"/>
    </source>
</evidence>
<sequence>MKNQFQKQGAEVEDAVLKVELDPEAEDARAPGNWRIH</sequence>
<organism evidence="1 2">
    <name type="scientific">Marinococcus luteus</name>
    <dbReference type="NCBI Taxonomy" id="1122204"/>
    <lineage>
        <taxon>Bacteria</taxon>
        <taxon>Bacillati</taxon>
        <taxon>Bacillota</taxon>
        <taxon>Bacilli</taxon>
        <taxon>Bacillales</taxon>
        <taxon>Bacillaceae</taxon>
        <taxon>Marinococcus</taxon>
    </lineage>
</organism>